<dbReference type="InterPro" id="IPR002110">
    <property type="entry name" value="Ankyrin_rpt"/>
</dbReference>
<dbReference type="InParanoid" id="T0PZL7"/>
<feature type="compositionally biased region" description="Polar residues" evidence="4">
    <location>
        <begin position="22"/>
        <end position="44"/>
    </location>
</feature>
<proteinExistence type="predicted"/>
<organism evidence="6 7">
    <name type="scientific">Saprolegnia diclina (strain VS20)</name>
    <dbReference type="NCBI Taxonomy" id="1156394"/>
    <lineage>
        <taxon>Eukaryota</taxon>
        <taxon>Sar</taxon>
        <taxon>Stramenopiles</taxon>
        <taxon>Oomycota</taxon>
        <taxon>Saprolegniomycetes</taxon>
        <taxon>Saprolegniales</taxon>
        <taxon>Saprolegniaceae</taxon>
        <taxon>Saprolegnia</taxon>
    </lineage>
</organism>
<dbReference type="Pfam" id="PF00651">
    <property type="entry name" value="BTB"/>
    <property type="match status" value="1"/>
</dbReference>
<dbReference type="CDD" id="cd18186">
    <property type="entry name" value="BTB_POZ_ZBTB_KLHL-like"/>
    <property type="match status" value="1"/>
</dbReference>
<dbReference type="AlphaFoldDB" id="T0PZL7"/>
<dbReference type="SUPFAM" id="SSF48403">
    <property type="entry name" value="Ankyrin repeat"/>
    <property type="match status" value="1"/>
</dbReference>
<dbReference type="Gene3D" id="1.25.40.20">
    <property type="entry name" value="Ankyrin repeat-containing domain"/>
    <property type="match status" value="3"/>
</dbReference>
<dbReference type="STRING" id="1156394.T0PZL7"/>
<dbReference type="Pfam" id="PF12796">
    <property type="entry name" value="Ank_2"/>
    <property type="match status" value="1"/>
</dbReference>
<evidence type="ECO:0000256" key="1">
    <source>
        <dbReference type="ARBA" id="ARBA00022737"/>
    </source>
</evidence>
<dbReference type="eggNOG" id="KOG0504">
    <property type="taxonomic scope" value="Eukaryota"/>
</dbReference>
<dbReference type="InterPro" id="IPR000210">
    <property type="entry name" value="BTB/POZ_dom"/>
</dbReference>
<keyword evidence="1" id="KW-0677">Repeat</keyword>
<feature type="repeat" description="ANK" evidence="3">
    <location>
        <begin position="183"/>
        <end position="215"/>
    </location>
</feature>
<keyword evidence="7" id="KW-1185">Reference proteome</keyword>
<gene>
    <name evidence="6" type="ORF">SDRG_15623</name>
</gene>
<dbReference type="PROSITE" id="PS50088">
    <property type="entry name" value="ANK_REPEAT"/>
    <property type="match status" value="1"/>
</dbReference>
<dbReference type="Gene3D" id="3.30.710.10">
    <property type="entry name" value="Potassium Channel Kv1.1, Chain A"/>
    <property type="match status" value="2"/>
</dbReference>
<evidence type="ECO:0000313" key="6">
    <source>
        <dbReference type="EMBL" id="EQC26530.1"/>
    </source>
</evidence>
<evidence type="ECO:0000256" key="4">
    <source>
        <dbReference type="SAM" id="MobiDB-lite"/>
    </source>
</evidence>
<accession>T0PZL7</accession>
<feature type="domain" description="BTB" evidence="5">
    <location>
        <begin position="633"/>
        <end position="694"/>
    </location>
</feature>
<dbReference type="PROSITE" id="PS50297">
    <property type="entry name" value="ANK_REP_REGION"/>
    <property type="match status" value="1"/>
</dbReference>
<dbReference type="SMART" id="SM00225">
    <property type="entry name" value="BTB"/>
    <property type="match status" value="2"/>
</dbReference>
<evidence type="ECO:0000313" key="7">
    <source>
        <dbReference type="Proteomes" id="UP000030762"/>
    </source>
</evidence>
<dbReference type="EMBL" id="JH767228">
    <property type="protein sequence ID" value="EQC26530.1"/>
    <property type="molecule type" value="Genomic_DNA"/>
</dbReference>
<name>T0PZL7_SAPDV</name>
<dbReference type="SUPFAM" id="SSF54695">
    <property type="entry name" value="POZ domain"/>
    <property type="match status" value="2"/>
</dbReference>
<dbReference type="PANTHER" id="PTHR24173">
    <property type="entry name" value="ANKYRIN REPEAT CONTAINING"/>
    <property type="match status" value="1"/>
</dbReference>
<evidence type="ECO:0000256" key="2">
    <source>
        <dbReference type="ARBA" id="ARBA00023043"/>
    </source>
</evidence>
<keyword evidence="2 3" id="KW-0040">ANK repeat</keyword>
<dbReference type="RefSeq" id="XP_008620024.1">
    <property type="nucleotide sequence ID" value="XM_008621802.1"/>
</dbReference>
<reference evidence="6 7" key="1">
    <citation type="submission" date="2012-04" db="EMBL/GenBank/DDBJ databases">
        <title>The Genome Sequence of Saprolegnia declina VS20.</title>
        <authorList>
            <consortium name="The Broad Institute Genome Sequencing Platform"/>
            <person name="Russ C."/>
            <person name="Nusbaum C."/>
            <person name="Tyler B."/>
            <person name="van West P."/>
            <person name="Dieguez-Uribeondo J."/>
            <person name="de Bruijn I."/>
            <person name="Tripathy S."/>
            <person name="Jiang R."/>
            <person name="Young S.K."/>
            <person name="Zeng Q."/>
            <person name="Gargeya S."/>
            <person name="Fitzgerald M."/>
            <person name="Haas B."/>
            <person name="Abouelleil A."/>
            <person name="Alvarado L."/>
            <person name="Arachchi H.M."/>
            <person name="Berlin A."/>
            <person name="Chapman S.B."/>
            <person name="Goldberg J."/>
            <person name="Griggs A."/>
            <person name="Gujja S."/>
            <person name="Hansen M."/>
            <person name="Howarth C."/>
            <person name="Imamovic A."/>
            <person name="Larimer J."/>
            <person name="McCowen C."/>
            <person name="Montmayeur A."/>
            <person name="Murphy C."/>
            <person name="Neiman D."/>
            <person name="Pearson M."/>
            <person name="Priest M."/>
            <person name="Roberts A."/>
            <person name="Saif S."/>
            <person name="Shea T."/>
            <person name="Sisk P."/>
            <person name="Sykes S."/>
            <person name="Wortman J."/>
            <person name="Nusbaum C."/>
            <person name="Birren B."/>
        </authorList>
    </citation>
    <scope>NUCLEOTIDE SEQUENCE [LARGE SCALE GENOMIC DNA]</scope>
    <source>
        <strain evidence="6 7">VS20</strain>
    </source>
</reference>
<evidence type="ECO:0000256" key="3">
    <source>
        <dbReference type="PROSITE-ProRule" id="PRU00023"/>
    </source>
</evidence>
<dbReference type="OrthoDB" id="20872at2759"/>
<dbReference type="PANTHER" id="PTHR24173:SF74">
    <property type="entry name" value="ANKYRIN REPEAT DOMAIN-CONTAINING PROTEIN 16"/>
    <property type="match status" value="1"/>
</dbReference>
<dbReference type="Pfam" id="PF13637">
    <property type="entry name" value="Ank_4"/>
    <property type="match status" value="1"/>
</dbReference>
<feature type="region of interest" description="Disordered" evidence="4">
    <location>
        <begin position="1"/>
        <end position="45"/>
    </location>
</feature>
<dbReference type="OMA" id="CEADLMH"/>
<feature type="compositionally biased region" description="Basic and acidic residues" evidence="4">
    <location>
        <begin position="1"/>
        <end position="11"/>
    </location>
</feature>
<dbReference type="InterPro" id="IPR011333">
    <property type="entry name" value="SKP1/BTB/POZ_sf"/>
</dbReference>
<dbReference type="GeneID" id="19956350"/>
<protein>
    <recommendedName>
        <fullName evidence="5">BTB domain-containing protein</fullName>
    </recommendedName>
</protein>
<dbReference type="PROSITE" id="PS50097">
    <property type="entry name" value="BTB"/>
    <property type="match status" value="1"/>
</dbReference>
<dbReference type="VEuPathDB" id="FungiDB:SDRG_15623"/>
<dbReference type="InterPro" id="IPR036770">
    <property type="entry name" value="Ankyrin_rpt-contain_sf"/>
</dbReference>
<dbReference type="Proteomes" id="UP000030762">
    <property type="component" value="Unassembled WGS sequence"/>
</dbReference>
<dbReference type="SMART" id="SM00248">
    <property type="entry name" value="ANK"/>
    <property type="match status" value="7"/>
</dbReference>
<sequence>MQQPNHCEDASLPHSIKAPTPDATQTSDSALTPDSAPESASTTKVSRRPGYFIELAAQSKVRGDVTTYEGEYASSEWSRPKTTTRVAVPLPAASTHAASTHATAMRTEWRAVIWPMFAAPTITRANLDVIHTYLSQHRPLLLWDERDDDKCSIWHLAAMRGHIQVLDCLHAVASDGLASRDRKKQTPLHVAAQYGHVDTIKFLLQHGADALAVDKKGNTPLHHACRALSIHALRALLSKSKLEARNKSRETPLLVAIVAAVAAPSRDSVDVVSCLLHAGANASVHDHSLQTALYLAMPFSALVEMVLVHGYTSDATLLSPLQLSVSSGYVASLSLVLPIAPAFALHQTDKVHGDSLLHLAVRFDHVACLEKVLAVAGKKLLLIENAHFVTPVVLAVQLGRSECLRSLLKHGGYPNERDRQLRSPLLLALMRNDYACVEVLMGFECAVDVACIDFIKAHHASQQPPPSTLLAPYTVYASHAPTDGVLSTLDGTHHIQVHQAILVGRSPVLRALWAGSWASSGVASYSVCAPCHVLDLFVSLVYAPNVAALQATSAEALWELLFLANELLVRPLEALCVWSLVHWHEWSLDDAWDPLRGALLTTIPDKTATEMQALQEAWRAADMGDLLASAWLSDVNVVDCDGGSLRCHRAVLAAQSTHLQRHFETQDQLTLACRMEIVHDAISYLYTRRWRQASTVDELLELLTCSIRLATWDLTRRCEAELMHKLAPAQAEAVYATACAFSEQVPNLKTACRIVLLESLVASPVDRKELILSCLLP</sequence>
<evidence type="ECO:0000259" key="5">
    <source>
        <dbReference type="PROSITE" id="PS50097"/>
    </source>
</evidence>